<feature type="chain" id="PRO_5023332766" description="Arginine biosynthesis bifunctional protein ArgJ alpha chain" evidence="3">
    <location>
        <begin position="1"/>
        <end position="181"/>
    </location>
</feature>
<dbReference type="InterPro" id="IPR016117">
    <property type="entry name" value="ArgJ-like_dom_sf"/>
</dbReference>
<evidence type="ECO:0000256" key="1">
    <source>
        <dbReference type="ARBA" id="ARBA00022571"/>
    </source>
</evidence>
<sequence>MRTMSAKRSVGSAAGRCALMRPALRPFVSRQTSARVRAEVSTAADSFSIPAVPDLIPDGPWKKVLTNAGQANAATGSQGYEDAVACADKLAECLGVGADDVLIMSTGVIGRRLKMEAFLPAIPQLPATLGATADDAHRAAVAITTTDLVSKEAALSIKLGGVPVSVGGMCKGSGMIHPNMATMLGVVTTDADVDVEVWRGMLRRATDASFNSITVDGDTSTNDTVIGLASGKAGAPRVTDAGSADGKALEAAVTALLQGLAKAIAWDGVAFDQNDLSVQLGDIKLMKAGQPLAFDQKAASKYLKDTTGVHGTVHIAVGIGSGPGSGVAWGCDLSYDYVKINGEYTT</sequence>
<comment type="pathway">
    <text evidence="3">Amino-acid biosynthesis; L-arginine biosynthesis; N(2)-acetyl-L-ornithine from L-glutamate: step 1/4.</text>
</comment>
<dbReference type="STRING" id="307507.A0A2V0PIV5"/>
<dbReference type="FunCoup" id="A0A2V0PIV5">
    <property type="interactions" value="884"/>
</dbReference>
<keyword evidence="3" id="KW-0150">Chloroplast</keyword>
<evidence type="ECO:0000256" key="3">
    <source>
        <dbReference type="HAMAP-Rule" id="MF_03124"/>
    </source>
</evidence>
<dbReference type="Gene3D" id="3.60.70.12">
    <property type="entry name" value="L-amino peptidase D-ALA esterase/amidase"/>
    <property type="match status" value="1"/>
</dbReference>
<feature type="binding site" evidence="3">
    <location>
        <position position="171"/>
    </location>
    <ligand>
        <name>substrate</name>
    </ligand>
</feature>
<keyword evidence="3" id="KW-0808">Transferase</keyword>
<dbReference type="EC" id="2.3.1.35" evidence="3"/>
<comment type="function">
    <text evidence="3">Catalyzes two activities which are involved in the cyclic version of arginine biosynthesis: the synthesis of acetylglutamate from glutamate and acetyl-CoA, and of ornithine by transacetylation between acetylornithine and glutamate.</text>
</comment>
<dbReference type="PANTHER" id="PTHR23100:SF0">
    <property type="entry name" value="ARGININE BIOSYNTHESIS BIFUNCTIONAL PROTEIN ARGJ, MITOCHONDRIAL"/>
    <property type="match status" value="1"/>
</dbReference>
<evidence type="ECO:0000313" key="4">
    <source>
        <dbReference type="EMBL" id="GBF99744.1"/>
    </source>
</evidence>
<dbReference type="AlphaFoldDB" id="A0A2V0PIV5"/>
<dbReference type="Pfam" id="PF01960">
    <property type="entry name" value="ArgJ"/>
    <property type="match status" value="2"/>
</dbReference>
<evidence type="ECO:0000313" key="5">
    <source>
        <dbReference type="Proteomes" id="UP000247498"/>
    </source>
</evidence>
<dbReference type="PANTHER" id="PTHR23100">
    <property type="entry name" value="ARGININE BIOSYNTHESIS BIFUNCTIONAL PROTEIN ARGJ"/>
    <property type="match status" value="1"/>
</dbReference>
<dbReference type="EMBL" id="BDRX01000171">
    <property type="protein sequence ID" value="GBF99744.1"/>
    <property type="molecule type" value="Genomic_DNA"/>
</dbReference>
<dbReference type="GO" id="GO:0006526">
    <property type="term" value="P:L-arginine biosynthetic process"/>
    <property type="evidence" value="ECO:0007669"/>
    <property type="project" value="UniProtKB-UniRule"/>
</dbReference>
<keyword evidence="1 3" id="KW-0055">Arginine biosynthesis</keyword>
<dbReference type="UniPathway" id="UPA00068">
    <property type="reaction ID" value="UER00106"/>
</dbReference>
<evidence type="ECO:0000256" key="2">
    <source>
        <dbReference type="ARBA" id="ARBA00023268"/>
    </source>
</evidence>
<dbReference type="Proteomes" id="UP000247498">
    <property type="component" value="Unassembled WGS sequence"/>
</dbReference>
<keyword evidence="5" id="KW-1185">Reference proteome</keyword>
<reference evidence="4 5" key="1">
    <citation type="journal article" date="2018" name="Sci. Rep.">
        <title>Raphidocelis subcapitata (=Pseudokirchneriella subcapitata) provides an insight into genome evolution and environmental adaptations in the Sphaeropleales.</title>
        <authorList>
            <person name="Suzuki S."/>
            <person name="Yamaguchi H."/>
            <person name="Nakajima N."/>
            <person name="Kawachi M."/>
        </authorList>
    </citation>
    <scope>NUCLEOTIDE SEQUENCE [LARGE SCALE GENOMIC DNA]</scope>
    <source>
        <strain evidence="4 5">NIES-35</strain>
    </source>
</reference>
<dbReference type="GO" id="GO:0004358">
    <property type="term" value="F:L-glutamate N-acetyltransferase activity, acting on acetyl-L-ornithine as donor"/>
    <property type="evidence" value="ECO:0007669"/>
    <property type="project" value="UniProtKB-UniRule"/>
</dbReference>
<dbReference type="GO" id="GO:0009507">
    <property type="term" value="C:chloroplast"/>
    <property type="evidence" value="ECO:0007669"/>
    <property type="project" value="UniProtKB-SubCell"/>
</dbReference>
<keyword evidence="3" id="KW-0934">Plastid</keyword>
<dbReference type="OrthoDB" id="2017946at2759"/>
<feature type="site" description="Involved in the stabilization of negative charge on the oxyanion by the formation of the oxyanion hole" evidence="3">
    <location>
        <position position="107"/>
    </location>
</feature>
<dbReference type="HAMAP" id="MF_01106">
    <property type="entry name" value="ArgJ"/>
    <property type="match status" value="1"/>
</dbReference>
<feature type="binding site" evidence="3">
    <location>
        <position position="145"/>
    </location>
    <ligand>
        <name>substrate</name>
    </ligand>
</feature>
<dbReference type="EC" id="2.3.1.1" evidence="3"/>
<keyword evidence="2 3" id="KW-0511">Multifunctional enzyme</keyword>
<comment type="subcellular location">
    <subcellularLocation>
        <location evidence="3">Plastid</location>
        <location evidence="3">Chloroplast</location>
    </subcellularLocation>
</comment>
<comment type="subunit">
    <text evidence="3">Heterodimer of an alpha and a beta chain.</text>
</comment>
<dbReference type="InterPro" id="IPR002813">
    <property type="entry name" value="Arg_biosynth_ArgJ"/>
</dbReference>
<dbReference type="GO" id="GO:0004042">
    <property type="term" value="F:L-glutamate N-acetyltransferase activity"/>
    <property type="evidence" value="ECO:0007669"/>
    <property type="project" value="UniProtKB-UniRule"/>
</dbReference>
<feature type="chain" id="PRO_5023332765" description="Arginine biosynthesis bifunctional protein ArgJ beta chain" evidence="3">
    <location>
        <begin position="182"/>
        <end position="346"/>
    </location>
</feature>
<comment type="caution">
    <text evidence="3">Lacks conserved residue(s) required for the propagation of feature annotation.</text>
</comment>
<comment type="similarity">
    <text evidence="3">Belongs to the ArgJ family.</text>
</comment>
<feature type="site" description="Cleavage; by autolysis" evidence="3">
    <location>
        <begin position="181"/>
        <end position="182"/>
    </location>
</feature>
<dbReference type="GO" id="GO:0006592">
    <property type="term" value="P:ornithine biosynthetic process"/>
    <property type="evidence" value="ECO:0007669"/>
    <property type="project" value="TreeGrafter"/>
</dbReference>
<keyword evidence="3" id="KW-0028">Amino-acid biosynthesis</keyword>
<comment type="catalytic activity">
    <reaction evidence="3">
        <text>N(2)-acetyl-L-ornithine + L-glutamate = N-acetyl-L-glutamate + L-ornithine</text>
        <dbReference type="Rhea" id="RHEA:15349"/>
        <dbReference type="ChEBI" id="CHEBI:29985"/>
        <dbReference type="ChEBI" id="CHEBI:44337"/>
        <dbReference type="ChEBI" id="CHEBI:46911"/>
        <dbReference type="ChEBI" id="CHEBI:57805"/>
        <dbReference type="EC" id="2.3.1.35"/>
    </reaction>
</comment>
<protein>
    <recommendedName>
        <fullName evidence="3">Arginine biosynthesis bifunctional protein ArgJ, chloroplastic</fullName>
    </recommendedName>
    <domain>
        <recommendedName>
            <fullName evidence="3">Glutamate N-acetyltransferase</fullName>
            <shortName evidence="3">GAT</shortName>
            <ecNumber evidence="3">2.3.1.35</ecNumber>
        </recommendedName>
        <alternativeName>
            <fullName evidence="3">Ornithine acetyltransferase</fullName>
            <shortName evidence="3">OATase</shortName>
        </alternativeName>
        <alternativeName>
            <fullName evidence="3">Ornithine transacetylase</fullName>
        </alternativeName>
    </domain>
    <domain>
        <recommendedName>
            <fullName evidence="3">Amino-acid acetyltransferase</fullName>
            <ecNumber evidence="3">2.3.1.1</ecNumber>
        </recommendedName>
        <alternativeName>
            <fullName evidence="3">N-acetylglutamate synthase</fullName>
            <shortName evidence="3">AGS</shortName>
        </alternativeName>
    </domain>
    <component>
        <recommendedName>
            <fullName evidence="3">Arginine biosynthesis bifunctional protein ArgJ alpha chain</fullName>
        </recommendedName>
    </component>
    <component>
        <recommendedName>
            <fullName evidence="3">Arginine biosynthesis bifunctional protein ArgJ beta chain</fullName>
        </recommendedName>
    </component>
</protein>
<dbReference type="SUPFAM" id="SSF56266">
    <property type="entry name" value="DmpA/ArgJ-like"/>
    <property type="match status" value="1"/>
</dbReference>
<feature type="binding site" evidence="3">
    <location>
        <position position="182"/>
    </location>
    <ligand>
        <name>substrate</name>
    </ligand>
</feature>
<feature type="site" description="Involved in the stabilization of negative charge on the oxyanion by the formation of the oxyanion hole" evidence="3">
    <location>
        <position position="106"/>
    </location>
</feature>
<dbReference type="InParanoid" id="A0A2V0PIV5"/>
<keyword evidence="3" id="KW-0068">Autocatalytic cleavage</keyword>
<keyword evidence="3" id="KW-0012">Acyltransferase</keyword>
<gene>
    <name evidence="4" type="ORF">Rsub_12519</name>
</gene>
<comment type="catalytic activity">
    <reaction evidence="3">
        <text>L-glutamate + acetyl-CoA = N-acetyl-L-glutamate + CoA + H(+)</text>
        <dbReference type="Rhea" id="RHEA:24292"/>
        <dbReference type="ChEBI" id="CHEBI:15378"/>
        <dbReference type="ChEBI" id="CHEBI:29985"/>
        <dbReference type="ChEBI" id="CHEBI:44337"/>
        <dbReference type="ChEBI" id="CHEBI:57287"/>
        <dbReference type="ChEBI" id="CHEBI:57288"/>
        <dbReference type="EC" id="2.3.1.1"/>
    </reaction>
</comment>
<organism evidence="4 5">
    <name type="scientific">Raphidocelis subcapitata</name>
    <dbReference type="NCBI Taxonomy" id="307507"/>
    <lineage>
        <taxon>Eukaryota</taxon>
        <taxon>Viridiplantae</taxon>
        <taxon>Chlorophyta</taxon>
        <taxon>core chlorophytes</taxon>
        <taxon>Chlorophyceae</taxon>
        <taxon>CS clade</taxon>
        <taxon>Sphaeropleales</taxon>
        <taxon>Selenastraceae</taxon>
        <taxon>Raphidocelis</taxon>
    </lineage>
</organism>
<feature type="active site" description="Nucleophile" evidence="3">
    <location>
        <position position="182"/>
    </location>
</feature>
<comment type="pathway">
    <text evidence="3">Amino-acid biosynthesis; L-arginine biosynthesis; L-ornithine and N-acetyl-L-glutamate from L-glutamate and N(2)-acetyl-L-ornithine (cyclic): step 1/1.</text>
</comment>
<accession>A0A2V0PIV5</accession>
<comment type="caution">
    <text evidence="4">The sequence shown here is derived from an EMBL/GenBank/DDBJ whole genome shotgun (WGS) entry which is preliminary data.</text>
</comment>
<name>A0A2V0PIV5_9CHLO</name>
<proteinExistence type="inferred from homology"/>